<sequence>MKGGCGPEAKSRRENERSATMTELKNNFGPDEGQLEAVRAKLMNKHVDEEIEYCTCCQNGCFDMCLLKCHKKDGVLTAIETDNIVHPNVAREDAYFDEEEFRKGMFQHRACTRGRGWRKDVYSPNRIKYPMLRVGPKGSRKFKRISWDEALNMIAEKYVETREKYGPMSVYCDGLMGGSTDYIGQFMPGGALAIWGVDSYEPHDLADTYQFGRPLTMDAATFDGGTEAMTLFDSKAIVLWGFDVYLNYPEFAYYFNLARDKGIPLIYIDPRYTWTAHLADQWIPIRPSTDAAMLEAMAYVIITEGLENKEFIEKNVDIEGFERWKKIVLGDYDGVAKTPEWAEAICGVPAETIAAIARLCADGPVYMRMVWAATRILGGEDPARLDNYLRILTGNLGRNGCIGTGMDFGVQKHFPVPDMNFYGERFDKIEEHCVIEGEIWHRAILEHKRYEDGEISLADYKRIVGCPQNETAPNIKMIWQTVNPRNMIPNYYDSSARMKAVQMTPFVAYSAYTWATTMTWYSDLVLPLAHQFFEGGGGDNFVLQGYSFNTAFSPAAGNYFIGMGKVIDPPGECRSRLWILKEVAERIQIPGDPDGACVADYYCPEIKGVKWEDLDGVLEDMARKNFEAWREKDEIKPLDPPTWEEFRKEPYFIRPIEGDYWVCLRDECEGKKPFQTESGKIEIISRFVEEHDYHDVAYKTKCLGQGFMEPIGHYKQVEVSPLSALVNKHPLYMITPHAFYRQHFCQDENPWFRDEYRMDVWISAADAAKRGIKDGDMVLAHNGVGQCLLPAYVTSRLTPGIACMIFGRNYDPSHLKTEIMPEGIDRAGSCNFLIPSEDYSHRRGILLCAGMIDITNVEGKGFSIECEGVE</sequence>
<feature type="domain" description="Molybdopterin oxidoreductase" evidence="4">
    <location>
        <begin position="126"/>
        <end position="586"/>
    </location>
</feature>
<name>A0ABX0IFI6_9ACTN</name>
<gene>
    <name evidence="6" type="ORF">GMI68_01065</name>
</gene>
<dbReference type="PANTHER" id="PTHR43742:SF3">
    <property type="entry name" value="DIMETHYL SULFOXIDE REDUCTASE DMSA"/>
    <property type="match status" value="1"/>
</dbReference>
<evidence type="ECO:0000313" key="7">
    <source>
        <dbReference type="Proteomes" id="UP000636394"/>
    </source>
</evidence>
<reference evidence="6 7" key="1">
    <citation type="submission" date="2019-11" db="EMBL/GenBank/DDBJ databases">
        <title>Eggerthellaceae novel genus isolated from the rectal contents of marmort.</title>
        <authorList>
            <person name="Zhang G."/>
        </authorList>
    </citation>
    <scope>NUCLEOTIDE SEQUENCE [LARGE SCALE GENOMIC DNA]</scope>
    <source>
        <strain evidence="7">zg-886</strain>
    </source>
</reference>
<evidence type="ECO:0000256" key="1">
    <source>
        <dbReference type="ARBA" id="ARBA00010312"/>
    </source>
</evidence>
<dbReference type="SUPFAM" id="SSF53706">
    <property type="entry name" value="Formate dehydrogenase/DMSO reductase, domains 1-3"/>
    <property type="match status" value="1"/>
</dbReference>
<dbReference type="PANTHER" id="PTHR43742">
    <property type="entry name" value="TRIMETHYLAMINE-N-OXIDE REDUCTASE"/>
    <property type="match status" value="1"/>
</dbReference>
<evidence type="ECO:0000259" key="5">
    <source>
        <dbReference type="Pfam" id="PF01568"/>
    </source>
</evidence>
<feature type="domain" description="Molybdopterin dinucleotide-binding" evidence="5">
    <location>
        <begin position="731"/>
        <end position="837"/>
    </location>
</feature>
<dbReference type="Pfam" id="PF00384">
    <property type="entry name" value="Molybdopterin"/>
    <property type="match status" value="1"/>
</dbReference>
<comment type="similarity">
    <text evidence="1">Belongs to the prokaryotic molybdopterin-containing oxidoreductase family.</text>
</comment>
<dbReference type="InterPro" id="IPR006657">
    <property type="entry name" value="MoPterin_dinucl-bd_dom"/>
</dbReference>
<dbReference type="Gene3D" id="3.40.228.10">
    <property type="entry name" value="Dimethylsulfoxide Reductase, domain 2"/>
    <property type="match status" value="1"/>
</dbReference>
<dbReference type="SUPFAM" id="SSF50692">
    <property type="entry name" value="ADC-like"/>
    <property type="match status" value="1"/>
</dbReference>
<keyword evidence="7" id="KW-1185">Reference proteome</keyword>
<dbReference type="Gene3D" id="2.40.40.20">
    <property type="match status" value="1"/>
</dbReference>
<dbReference type="InterPro" id="IPR006656">
    <property type="entry name" value="Mopterin_OxRdtase"/>
</dbReference>
<evidence type="ECO:0000313" key="6">
    <source>
        <dbReference type="EMBL" id="NHM13373.1"/>
    </source>
</evidence>
<dbReference type="EMBL" id="WPCR01000001">
    <property type="protein sequence ID" value="NHM13373.1"/>
    <property type="molecule type" value="Genomic_DNA"/>
</dbReference>
<evidence type="ECO:0000256" key="3">
    <source>
        <dbReference type="SAM" id="MobiDB-lite"/>
    </source>
</evidence>
<dbReference type="Pfam" id="PF01568">
    <property type="entry name" value="Molydop_binding"/>
    <property type="match status" value="1"/>
</dbReference>
<accession>A0ABX0IFI6</accession>
<comment type="caution">
    <text evidence="6">The sequence shown here is derived from an EMBL/GenBank/DDBJ whole genome shotgun (WGS) entry which is preliminary data.</text>
</comment>
<dbReference type="InterPro" id="IPR009010">
    <property type="entry name" value="Asp_de-COase-like_dom_sf"/>
</dbReference>
<keyword evidence="2" id="KW-0479">Metal-binding</keyword>
<dbReference type="Gene3D" id="2.20.25.90">
    <property type="entry name" value="ADC-like domains"/>
    <property type="match status" value="1"/>
</dbReference>
<evidence type="ECO:0000259" key="4">
    <source>
        <dbReference type="Pfam" id="PF00384"/>
    </source>
</evidence>
<proteinExistence type="inferred from homology"/>
<dbReference type="InterPro" id="IPR050612">
    <property type="entry name" value="Prok_Mopterin_Oxidored"/>
</dbReference>
<dbReference type="Gene3D" id="3.40.50.740">
    <property type="match status" value="2"/>
</dbReference>
<evidence type="ECO:0000256" key="2">
    <source>
        <dbReference type="ARBA" id="ARBA00022723"/>
    </source>
</evidence>
<feature type="region of interest" description="Disordered" evidence="3">
    <location>
        <begin position="1"/>
        <end position="30"/>
    </location>
</feature>
<dbReference type="Proteomes" id="UP000636394">
    <property type="component" value="Unassembled WGS sequence"/>
</dbReference>
<protein>
    <submittedName>
        <fullName evidence="6">Molybdopterin-dependent oxidoreductase</fullName>
    </submittedName>
</protein>
<organism evidence="6 7">
    <name type="scientific">Xiamenia xianingshaonis</name>
    <dbReference type="NCBI Taxonomy" id="2682776"/>
    <lineage>
        <taxon>Bacteria</taxon>
        <taxon>Bacillati</taxon>
        <taxon>Actinomycetota</taxon>
        <taxon>Coriobacteriia</taxon>
        <taxon>Eggerthellales</taxon>
        <taxon>Eggerthellaceae</taxon>
        <taxon>Xiamenia</taxon>
    </lineage>
</organism>